<dbReference type="InterPro" id="IPR019734">
    <property type="entry name" value="TPR_rpt"/>
</dbReference>
<reference evidence="9" key="1">
    <citation type="submission" date="2018-02" db="EMBL/GenBank/DDBJ databases">
        <title>Rhizophora mucronata_Transcriptome.</title>
        <authorList>
            <person name="Meera S.P."/>
            <person name="Sreeshan A."/>
            <person name="Augustine A."/>
        </authorList>
    </citation>
    <scope>NUCLEOTIDE SEQUENCE</scope>
    <source>
        <tissue evidence="9">Leaf</tissue>
    </source>
</reference>
<dbReference type="InterPro" id="IPR011990">
    <property type="entry name" value="TPR-like_helical_dom_sf"/>
</dbReference>
<dbReference type="EMBL" id="GGEC01024457">
    <property type="protein sequence ID" value="MBX04941.1"/>
    <property type="molecule type" value="Transcribed_RNA"/>
</dbReference>
<feature type="repeat" description="TPR" evidence="8">
    <location>
        <begin position="112"/>
        <end position="145"/>
    </location>
</feature>
<evidence type="ECO:0000256" key="8">
    <source>
        <dbReference type="PROSITE-ProRule" id="PRU00339"/>
    </source>
</evidence>
<evidence type="ECO:0000313" key="9">
    <source>
        <dbReference type="EMBL" id="MBX04941.1"/>
    </source>
</evidence>
<evidence type="ECO:0000256" key="4">
    <source>
        <dbReference type="ARBA" id="ARBA00022776"/>
    </source>
</evidence>
<dbReference type="InterPro" id="IPR019440">
    <property type="entry name" value="MAU2"/>
</dbReference>
<dbReference type="FunFam" id="1.25.40.10:FF:000614">
    <property type="entry name" value="Sister chromatid cohesion protein SCC4"/>
    <property type="match status" value="1"/>
</dbReference>
<dbReference type="GO" id="GO:0051301">
    <property type="term" value="P:cell division"/>
    <property type="evidence" value="ECO:0007669"/>
    <property type="project" value="UniProtKB-KW"/>
</dbReference>
<evidence type="ECO:0000256" key="7">
    <source>
        <dbReference type="ARBA" id="ARBA00023306"/>
    </source>
</evidence>
<evidence type="ECO:0000256" key="5">
    <source>
        <dbReference type="ARBA" id="ARBA00022829"/>
    </source>
</evidence>
<dbReference type="Gene3D" id="1.25.40.10">
    <property type="entry name" value="Tetratricopeptide repeat domain"/>
    <property type="match status" value="1"/>
</dbReference>
<comment type="subcellular location">
    <subcellularLocation>
        <location evidence="1">Nucleus</location>
    </subcellularLocation>
</comment>
<evidence type="ECO:0000256" key="2">
    <source>
        <dbReference type="ARBA" id="ARBA00008585"/>
    </source>
</evidence>
<protein>
    <submittedName>
        <fullName evidence="9">Uncharacterized protein MANES_18G123800</fullName>
    </submittedName>
</protein>
<keyword evidence="6" id="KW-0539">Nucleus</keyword>
<dbReference type="SMART" id="SM00028">
    <property type="entry name" value="TPR"/>
    <property type="match status" value="3"/>
</dbReference>
<evidence type="ECO:0000256" key="3">
    <source>
        <dbReference type="ARBA" id="ARBA00022618"/>
    </source>
</evidence>
<dbReference type="PROSITE" id="PS50005">
    <property type="entry name" value="TPR"/>
    <property type="match status" value="1"/>
</dbReference>
<name>A0A2P2KGV8_RHIMU</name>
<proteinExistence type="inferred from homology"/>
<dbReference type="GO" id="GO:0007059">
    <property type="term" value="P:chromosome segregation"/>
    <property type="evidence" value="ECO:0007669"/>
    <property type="project" value="UniProtKB-KW"/>
</dbReference>
<keyword evidence="4" id="KW-0498">Mitosis</keyword>
<dbReference type="SUPFAM" id="SSF48452">
    <property type="entry name" value="TPR-like"/>
    <property type="match status" value="1"/>
</dbReference>
<keyword evidence="8" id="KW-0802">TPR repeat</keyword>
<keyword evidence="5" id="KW-0159">Chromosome partition</keyword>
<dbReference type="AlphaFoldDB" id="A0A2P2KGV8"/>
<evidence type="ECO:0000256" key="6">
    <source>
        <dbReference type="ARBA" id="ARBA00023242"/>
    </source>
</evidence>
<dbReference type="GO" id="GO:0005634">
    <property type="term" value="C:nucleus"/>
    <property type="evidence" value="ECO:0007669"/>
    <property type="project" value="UniProtKB-SubCell"/>
</dbReference>
<organism evidence="9">
    <name type="scientific">Rhizophora mucronata</name>
    <name type="common">Asiatic mangrove</name>
    <dbReference type="NCBI Taxonomy" id="61149"/>
    <lineage>
        <taxon>Eukaryota</taxon>
        <taxon>Viridiplantae</taxon>
        <taxon>Streptophyta</taxon>
        <taxon>Embryophyta</taxon>
        <taxon>Tracheophyta</taxon>
        <taxon>Spermatophyta</taxon>
        <taxon>Magnoliopsida</taxon>
        <taxon>eudicotyledons</taxon>
        <taxon>Gunneridae</taxon>
        <taxon>Pentapetalae</taxon>
        <taxon>rosids</taxon>
        <taxon>fabids</taxon>
        <taxon>Malpighiales</taxon>
        <taxon>Rhizophoraceae</taxon>
        <taxon>Rhizophora</taxon>
    </lineage>
</organism>
<dbReference type="Pfam" id="PF13424">
    <property type="entry name" value="TPR_12"/>
    <property type="match status" value="1"/>
</dbReference>
<comment type="similarity">
    <text evidence="2">Belongs to the SCC4/mau-2 family.</text>
</comment>
<evidence type="ECO:0000256" key="1">
    <source>
        <dbReference type="ARBA" id="ARBA00004123"/>
    </source>
</evidence>
<accession>A0A2P2KGV8</accession>
<sequence length="306" mass="34693">MKILTIGLHCQALVQMKDWFMRFPTILQACESIIQMLRGQYAHSVGCYNEAAFHYIEAAKLTESKSMQAMCEIYAAVSYFCIGDAESSSQALDLIGPIYRMKDSFVGVREQASVLFAYGLLLMRQDDYEEARARLAKGLQIAHNSMGNLQLISQYLTILGHLALALHDFVQAREILRSSLTLAKKLYDVPTQIWVLSILTTLYQGLGEIGNEMENEEYRNLKSDELQKRLADAHSSIHHIELIDKVKFEVQHFHEHDMKRAMANQSMRVNLDIPESLGLLAPSSATSSSRLLDIDNRSRRKGKFST</sequence>
<keyword evidence="7" id="KW-0131">Cell cycle</keyword>
<dbReference type="GO" id="GO:0007064">
    <property type="term" value="P:mitotic sister chromatid cohesion"/>
    <property type="evidence" value="ECO:0007669"/>
    <property type="project" value="InterPro"/>
</dbReference>
<dbReference type="PANTHER" id="PTHR21394">
    <property type="entry name" value="MAU2 CHROMATID COHESION FACTOR HOMOLOG"/>
    <property type="match status" value="1"/>
</dbReference>
<keyword evidence="3" id="KW-0132">Cell division</keyword>